<evidence type="ECO:0000256" key="1">
    <source>
        <dbReference type="ARBA" id="ARBA00003236"/>
    </source>
</evidence>
<proteinExistence type="inferred from homology"/>
<comment type="function">
    <text evidence="1">Is involved in generating a small heat-stable compound (Nod), an acylated oligomer of N-acetylglucosamine, that stimulates mitosis in various plant protoplasts.</text>
</comment>
<dbReference type="Pfam" id="PF01522">
    <property type="entry name" value="Polysacc_deac_1"/>
    <property type="match status" value="1"/>
</dbReference>
<gene>
    <name evidence="9" type="ORF">K737_300427</name>
</gene>
<dbReference type="Gene3D" id="3.20.20.370">
    <property type="entry name" value="Glycoside hydrolase/deacetylase"/>
    <property type="match status" value="1"/>
</dbReference>
<evidence type="ECO:0000256" key="2">
    <source>
        <dbReference type="ARBA" id="ARBA00010973"/>
    </source>
</evidence>
<feature type="transmembrane region" description="Helical" evidence="7">
    <location>
        <begin position="20"/>
        <end position="38"/>
    </location>
</feature>
<dbReference type="SUPFAM" id="SSF88713">
    <property type="entry name" value="Glycoside hydrolase/deacetylase"/>
    <property type="match status" value="1"/>
</dbReference>
<protein>
    <recommendedName>
        <fullName evidence="3">Chitooligosaccharide deacetylase</fullName>
    </recommendedName>
    <alternativeName>
        <fullName evidence="6">Nodulation protein B</fullName>
    </alternativeName>
</protein>
<sequence>MISCGRLFTFFQCDWFKKVVWKRCFIFFGIVCFGIFLGNGKVECSDSRVVSCKNFPDRTVLLTFDDGPSSATKEVLDALKNENASAIFFIVGEKANEREGKKILKLIADSGHMIANHGYKHVTMTKLTEKEQISSLDKTNSCIKEFQKTVLYFRPPGGACNNILKRSVNSLGMKIMFWNVDPRDWKKNDCGARPSHSALKERILKGLEDQGHKGIVLLHDIHLNTALAVPMILDALKKNGYSFMKPEDVLKYQKASK</sequence>
<dbReference type="PANTHER" id="PTHR10587">
    <property type="entry name" value="GLYCOSYL TRANSFERASE-RELATED"/>
    <property type="match status" value="1"/>
</dbReference>
<dbReference type="GO" id="GO:0046872">
    <property type="term" value="F:metal ion binding"/>
    <property type="evidence" value="ECO:0007669"/>
    <property type="project" value="UniProtKB-KW"/>
</dbReference>
<comment type="similarity">
    <text evidence="2">Belongs to the polysaccharide deacetylase family.</text>
</comment>
<reference evidence="9 10" key="1">
    <citation type="journal article" date="2013" name="Genome Announc.">
        <title>Draft Genome Sequence of Holospora undulata Strain HU1, a Micronucleus-Specific Symbiont of the Ciliate Paramecium caudatum.</title>
        <authorList>
            <person name="Dohra H."/>
            <person name="Suzuki H."/>
            <person name="Suzuki T."/>
            <person name="Tanaka K."/>
            <person name="Fujishima M."/>
        </authorList>
    </citation>
    <scope>NUCLEOTIDE SEQUENCE [LARGE SCALE GENOMIC DNA]</scope>
    <source>
        <strain evidence="9 10">HU1</strain>
    </source>
</reference>
<evidence type="ECO:0000256" key="5">
    <source>
        <dbReference type="ARBA" id="ARBA00022801"/>
    </source>
</evidence>
<dbReference type="PANTHER" id="PTHR10587:SF133">
    <property type="entry name" value="CHITIN DEACETYLASE 1-RELATED"/>
    <property type="match status" value="1"/>
</dbReference>
<feature type="domain" description="NodB homology" evidence="8">
    <location>
        <begin position="58"/>
        <end position="244"/>
    </location>
</feature>
<evidence type="ECO:0000259" key="8">
    <source>
        <dbReference type="PROSITE" id="PS51677"/>
    </source>
</evidence>
<keyword evidence="7" id="KW-0812">Transmembrane</keyword>
<dbReference type="Proteomes" id="UP000026922">
    <property type="component" value="Unassembled WGS sequence"/>
</dbReference>
<dbReference type="InterPro" id="IPR011330">
    <property type="entry name" value="Glyco_hydro/deAcase_b/a-brl"/>
</dbReference>
<keyword evidence="7" id="KW-1133">Transmembrane helix</keyword>
<keyword evidence="10" id="KW-1185">Reference proteome</keyword>
<dbReference type="EMBL" id="ARPM03000108">
    <property type="protein sequence ID" value="ETZ05143.1"/>
    <property type="molecule type" value="Genomic_DNA"/>
</dbReference>
<accession>A0A061JI36</accession>
<dbReference type="GO" id="GO:0005975">
    <property type="term" value="P:carbohydrate metabolic process"/>
    <property type="evidence" value="ECO:0007669"/>
    <property type="project" value="InterPro"/>
</dbReference>
<comment type="caution">
    <text evidence="9">The sequence shown here is derived from an EMBL/GenBank/DDBJ whole genome shotgun (WGS) entry which is preliminary data.</text>
</comment>
<keyword evidence="4" id="KW-0479">Metal-binding</keyword>
<evidence type="ECO:0000313" key="10">
    <source>
        <dbReference type="Proteomes" id="UP000026922"/>
    </source>
</evidence>
<keyword evidence="7" id="KW-0472">Membrane</keyword>
<dbReference type="InterPro" id="IPR050248">
    <property type="entry name" value="Polysacc_deacetylase_ArnD"/>
</dbReference>
<evidence type="ECO:0000256" key="4">
    <source>
        <dbReference type="ARBA" id="ARBA00022723"/>
    </source>
</evidence>
<name>A0A061JI36_9PROT</name>
<evidence type="ECO:0000256" key="7">
    <source>
        <dbReference type="SAM" id="Phobius"/>
    </source>
</evidence>
<dbReference type="GO" id="GO:0016810">
    <property type="term" value="F:hydrolase activity, acting on carbon-nitrogen (but not peptide) bonds"/>
    <property type="evidence" value="ECO:0007669"/>
    <property type="project" value="InterPro"/>
</dbReference>
<dbReference type="CDD" id="cd10917">
    <property type="entry name" value="CE4_NodB_like_6s_7s"/>
    <property type="match status" value="1"/>
</dbReference>
<evidence type="ECO:0000256" key="3">
    <source>
        <dbReference type="ARBA" id="ARBA00020071"/>
    </source>
</evidence>
<organism evidence="9 10">
    <name type="scientific">Holospora undulata HU1</name>
    <dbReference type="NCBI Taxonomy" id="1321371"/>
    <lineage>
        <taxon>Bacteria</taxon>
        <taxon>Pseudomonadati</taxon>
        <taxon>Pseudomonadota</taxon>
        <taxon>Alphaproteobacteria</taxon>
        <taxon>Holosporales</taxon>
        <taxon>Holosporaceae</taxon>
        <taxon>Holospora</taxon>
    </lineage>
</organism>
<dbReference type="AlphaFoldDB" id="A0A061JI36"/>
<dbReference type="GO" id="GO:0016020">
    <property type="term" value="C:membrane"/>
    <property type="evidence" value="ECO:0007669"/>
    <property type="project" value="TreeGrafter"/>
</dbReference>
<dbReference type="PROSITE" id="PS51677">
    <property type="entry name" value="NODB"/>
    <property type="match status" value="1"/>
</dbReference>
<evidence type="ECO:0000256" key="6">
    <source>
        <dbReference type="ARBA" id="ARBA00032976"/>
    </source>
</evidence>
<keyword evidence="5" id="KW-0378">Hydrolase</keyword>
<dbReference type="InterPro" id="IPR002509">
    <property type="entry name" value="NODB_dom"/>
</dbReference>
<evidence type="ECO:0000313" key="9">
    <source>
        <dbReference type="EMBL" id="ETZ05143.1"/>
    </source>
</evidence>